<dbReference type="InterPro" id="IPR000082">
    <property type="entry name" value="SEA_dom"/>
</dbReference>
<evidence type="ECO:0000256" key="6">
    <source>
        <dbReference type="ARBA" id="ARBA00023157"/>
    </source>
</evidence>
<evidence type="ECO:0000256" key="9">
    <source>
        <dbReference type="PROSITE-ProRule" id="PRU00124"/>
    </source>
</evidence>
<keyword evidence="3" id="KW-0677">Repeat</keyword>
<evidence type="ECO:0000256" key="2">
    <source>
        <dbReference type="ARBA" id="ARBA00022692"/>
    </source>
</evidence>
<feature type="disulfide bond" evidence="9">
    <location>
        <begin position="456"/>
        <end position="474"/>
    </location>
</feature>
<feature type="disulfide bond" evidence="9">
    <location>
        <begin position="449"/>
        <end position="461"/>
    </location>
</feature>
<keyword evidence="6 9" id="KW-1015">Disulfide bond</keyword>
<sequence>MHARTIFNRFLLLERKDDAEIWGMDNPCFDGERAVGGKGLAVYTIEGGGGAALDNRRNERRSVRGNAPPPVPCLHKEWGGWSLDLAPGQTGRLASLAAALLLATLITIAATAALVYTLRSVHTNYQSEPVSADSWSAEMLVSGEFRVLNEPFKSIYLDPMSKPFRKLSQEITQQLESLFRHSLLWSDVKRATVTSLMPNLKVKCSLVLKAKDSLTVSNVGLAFLNGLNHTHGHCWLGRFIIDIQSISFSAMTEEVSWSQWSDWSECSVEDPRRPNVLFRKRKRVCLSLDGLKLNRPEPCLALPGAKREFEIEKCIIEESVQSEINKSLSNEPKMTTTIPETTTNNKTFVSYSDNIILHNTSIHITKEASSSTTSTTTTTESQPDDEQKFCDNCEYNEVCIALENEPVPTCRPIKDPMDPTGCGGWCKLNLEICQYLAVTAHRCVDDSKCLDNEWQCGNKLCIPSVKRCDGHFNCYDHTDENDCECDLKTHFQCGKNLSCLPKSKRCDGIVDCWDAADESNCTIACLNSTQFTCNNSQCIPSKNFCDGYIDCNDHSDEPFGCGGLCKSHEWKCNNGRCIIKRDVCNGHDDCGDHSDERTCGKRRSGS</sequence>
<dbReference type="SUPFAM" id="SSF82895">
    <property type="entry name" value="TSP-1 type 1 repeat"/>
    <property type="match status" value="1"/>
</dbReference>
<dbReference type="PANTHER" id="PTHR22722">
    <property type="entry name" value="LOW-DENSITY LIPOPROTEIN RECEPTOR-RELATED PROTEIN 2-RELATED"/>
    <property type="match status" value="1"/>
</dbReference>
<dbReference type="Gene3D" id="3.30.70.960">
    <property type="entry name" value="SEA domain"/>
    <property type="match status" value="1"/>
</dbReference>
<dbReference type="PROSITE" id="PS50068">
    <property type="entry name" value="LDLRA_2"/>
    <property type="match status" value="4"/>
</dbReference>
<evidence type="ECO:0000256" key="10">
    <source>
        <dbReference type="SAM" id="Phobius"/>
    </source>
</evidence>
<dbReference type="AlphaFoldDB" id="A0A8I6STI0"/>
<dbReference type="GO" id="GO:0005041">
    <property type="term" value="F:low-density lipoprotein particle receptor activity"/>
    <property type="evidence" value="ECO:0007669"/>
    <property type="project" value="TreeGrafter"/>
</dbReference>
<dbReference type="InterPro" id="IPR036055">
    <property type="entry name" value="LDL_receptor-like_sf"/>
</dbReference>
<evidence type="ECO:0000259" key="11">
    <source>
        <dbReference type="PROSITE" id="PS50024"/>
    </source>
</evidence>
<keyword evidence="5 10" id="KW-0472">Membrane</keyword>
<dbReference type="PANTHER" id="PTHR22722:SF5">
    <property type="entry name" value="LOW-DENSITY LIPOPROTEIN RECEPTOR-RELATED PROTEIN 1B"/>
    <property type="match status" value="1"/>
</dbReference>
<protein>
    <recommendedName>
        <fullName evidence="11">SEA domain-containing protein</fullName>
    </recommendedName>
</protein>
<comment type="subcellular location">
    <subcellularLocation>
        <location evidence="1">Membrane</location>
        <topology evidence="1">Single-pass membrane protein</topology>
    </subcellularLocation>
</comment>
<dbReference type="OMA" id="CAGHDGQ"/>
<dbReference type="EnsemblMetazoa" id="XM_024229390.1">
    <property type="protein sequence ID" value="XP_024085158.1"/>
    <property type="gene ID" value="LOC106673246"/>
</dbReference>
<feature type="disulfide bond" evidence="9">
    <location>
        <begin position="506"/>
        <end position="521"/>
    </location>
</feature>
<keyword evidence="13" id="KW-1185">Reference proteome</keyword>
<evidence type="ECO:0000256" key="7">
    <source>
        <dbReference type="ARBA" id="ARBA00023170"/>
    </source>
</evidence>
<keyword evidence="8" id="KW-0325">Glycoprotein</keyword>
<feature type="disulfide bond" evidence="9">
    <location>
        <begin position="572"/>
        <end position="590"/>
    </location>
</feature>
<dbReference type="InterPro" id="IPR051221">
    <property type="entry name" value="LDLR-related"/>
</dbReference>
<evidence type="ECO:0000256" key="8">
    <source>
        <dbReference type="ARBA" id="ARBA00023180"/>
    </source>
</evidence>
<dbReference type="OrthoDB" id="10056524at2759"/>
<feature type="disulfide bond" evidence="9">
    <location>
        <begin position="565"/>
        <end position="577"/>
    </location>
</feature>
<dbReference type="GO" id="GO:0043235">
    <property type="term" value="C:receptor complex"/>
    <property type="evidence" value="ECO:0007669"/>
    <property type="project" value="TreeGrafter"/>
</dbReference>
<comment type="caution">
    <text evidence="9">Lacks conserved residue(s) required for the propagation of feature annotation.</text>
</comment>
<evidence type="ECO:0000313" key="12">
    <source>
        <dbReference type="EnsemblMetazoa" id="XP_024085158.1"/>
    </source>
</evidence>
<dbReference type="PROSITE" id="PS50024">
    <property type="entry name" value="SEA"/>
    <property type="match status" value="1"/>
</dbReference>
<dbReference type="SUPFAM" id="SSF57424">
    <property type="entry name" value="LDL receptor-like module"/>
    <property type="match status" value="4"/>
</dbReference>
<dbReference type="CDD" id="cd00112">
    <property type="entry name" value="LDLa"/>
    <property type="match status" value="4"/>
</dbReference>
<dbReference type="Gene3D" id="4.10.400.10">
    <property type="entry name" value="Low-density Lipoprotein Receptor"/>
    <property type="match status" value="4"/>
</dbReference>
<proteinExistence type="predicted"/>
<feature type="disulfide bond" evidence="9">
    <location>
        <begin position="468"/>
        <end position="483"/>
    </location>
</feature>
<reference evidence="12" key="1">
    <citation type="submission" date="2022-01" db="UniProtKB">
        <authorList>
            <consortium name="EnsemblMetazoa"/>
        </authorList>
    </citation>
    <scope>IDENTIFICATION</scope>
</reference>
<keyword evidence="2 10" id="KW-0812">Transmembrane</keyword>
<dbReference type="Proteomes" id="UP000494040">
    <property type="component" value="Unassembled WGS sequence"/>
</dbReference>
<keyword evidence="7" id="KW-0675">Receptor</keyword>
<dbReference type="GeneID" id="106673246"/>
<feature type="domain" description="SEA" evidence="11">
    <location>
        <begin position="137"/>
        <end position="253"/>
    </location>
</feature>
<evidence type="ECO:0000256" key="3">
    <source>
        <dbReference type="ARBA" id="ARBA00022737"/>
    </source>
</evidence>
<feature type="disulfide bond" evidence="9">
    <location>
        <begin position="584"/>
        <end position="599"/>
    </location>
</feature>
<dbReference type="PROSITE" id="PS01209">
    <property type="entry name" value="LDLRA_1"/>
    <property type="match status" value="1"/>
</dbReference>
<dbReference type="Gene3D" id="2.20.100.10">
    <property type="entry name" value="Thrombospondin type-1 (TSP1) repeat"/>
    <property type="match status" value="1"/>
</dbReference>
<dbReference type="SUPFAM" id="SSF82671">
    <property type="entry name" value="SEA domain"/>
    <property type="match status" value="1"/>
</dbReference>
<evidence type="ECO:0000256" key="1">
    <source>
        <dbReference type="ARBA" id="ARBA00004167"/>
    </source>
</evidence>
<dbReference type="PRINTS" id="PR00261">
    <property type="entry name" value="LDLRECEPTOR"/>
</dbReference>
<dbReference type="InterPro" id="IPR036383">
    <property type="entry name" value="TSP1_rpt_sf"/>
</dbReference>
<keyword evidence="4 10" id="KW-1133">Transmembrane helix</keyword>
<feature type="transmembrane region" description="Helical" evidence="10">
    <location>
        <begin position="93"/>
        <end position="118"/>
    </location>
</feature>
<dbReference type="InterPro" id="IPR023415">
    <property type="entry name" value="LDLR_class-A_CS"/>
</dbReference>
<dbReference type="RefSeq" id="XP_024085158.1">
    <property type="nucleotide sequence ID" value="XM_024229390.1"/>
</dbReference>
<dbReference type="Pfam" id="PF00057">
    <property type="entry name" value="Ldl_recept_a"/>
    <property type="match status" value="4"/>
</dbReference>
<dbReference type="GO" id="GO:0005886">
    <property type="term" value="C:plasma membrane"/>
    <property type="evidence" value="ECO:0007669"/>
    <property type="project" value="TreeGrafter"/>
</dbReference>
<organism evidence="12 13">
    <name type="scientific">Cimex lectularius</name>
    <name type="common">Bed bug</name>
    <name type="synonym">Acanthia lectularia</name>
    <dbReference type="NCBI Taxonomy" id="79782"/>
    <lineage>
        <taxon>Eukaryota</taxon>
        <taxon>Metazoa</taxon>
        <taxon>Ecdysozoa</taxon>
        <taxon>Arthropoda</taxon>
        <taxon>Hexapoda</taxon>
        <taxon>Insecta</taxon>
        <taxon>Pterygota</taxon>
        <taxon>Neoptera</taxon>
        <taxon>Paraneoptera</taxon>
        <taxon>Hemiptera</taxon>
        <taxon>Heteroptera</taxon>
        <taxon>Panheteroptera</taxon>
        <taxon>Cimicomorpha</taxon>
        <taxon>Cimicidae</taxon>
        <taxon>Cimex</taxon>
    </lineage>
</organism>
<name>A0A8I6STI0_CIMLE</name>
<dbReference type="SMART" id="SM00192">
    <property type="entry name" value="LDLa"/>
    <property type="match status" value="4"/>
</dbReference>
<dbReference type="InterPro" id="IPR036364">
    <property type="entry name" value="SEA_dom_sf"/>
</dbReference>
<dbReference type="InterPro" id="IPR002172">
    <property type="entry name" value="LDrepeatLR_classA_rpt"/>
</dbReference>
<evidence type="ECO:0000256" key="4">
    <source>
        <dbReference type="ARBA" id="ARBA00022989"/>
    </source>
</evidence>
<feature type="disulfide bond" evidence="9">
    <location>
        <begin position="533"/>
        <end position="551"/>
    </location>
</feature>
<evidence type="ECO:0000313" key="13">
    <source>
        <dbReference type="Proteomes" id="UP000494040"/>
    </source>
</evidence>
<evidence type="ECO:0000256" key="5">
    <source>
        <dbReference type="ARBA" id="ARBA00023136"/>
    </source>
</evidence>
<dbReference type="Pfam" id="PF01390">
    <property type="entry name" value="SEA"/>
    <property type="match status" value="1"/>
</dbReference>
<accession>A0A8I6STI0</accession>